<sequence length="242" mass="27613">MDDLLIHVESLKNLLISRATGGQESNQEYVKLRHLIISNSKVNGLVPQFIQTCRSLDQFWQFIKYKYETYRERRTFIWEEFEPLFNFLEQRTIPSDEMITSIVKTIDAEYVQDAWSKALERRTTDPEGAITSARTLIESVCKHILDEAEASYEDNLDLPKLYKKTAHLLNLSPSQHTEEVFKQILGGCTSVIEGLGTMRNRLSDAHGKGKVGSKPAPRHAELAVNLSGAFASYLLATWEAYK</sequence>
<dbReference type="Proteomes" id="UP000193466">
    <property type="component" value="Unassembled WGS sequence"/>
</dbReference>
<dbReference type="Proteomes" id="UP000215033">
    <property type="component" value="Chromosome 1"/>
</dbReference>
<evidence type="ECO:0000259" key="1">
    <source>
        <dbReference type="Pfam" id="PF14355"/>
    </source>
</evidence>
<evidence type="ECO:0000313" key="3">
    <source>
        <dbReference type="EMBL" id="SNU79363.1"/>
    </source>
</evidence>
<dbReference type="KEGG" id="nzo:SAMEA4504057_0862"/>
<dbReference type="AlphaFoldDB" id="A0AB38DPU8"/>
<dbReference type="EMBL" id="MTBM01000012">
    <property type="protein sequence ID" value="OSI09583.1"/>
    <property type="molecule type" value="Genomic_DNA"/>
</dbReference>
<dbReference type="InterPro" id="IPR026001">
    <property type="entry name" value="Abi-like_C"/>
</dbReference>
<feature type="domain" description="Abortive infection protein-like C-terminal" evidence="1">
    <location>
        <begin position="159"/>
        <end position="235"/>
    </location>
</feature>
<dbReference type="EMBL" id="LT906434">
    <property type="protein sequence ID" value="SNU79363.1"/>
    <property type="molecule type" value="Genomic_DNA"/>
</dbReference>
<reference evidence="2 4" key="1">
    <citation type="submission" date="2017-01" db="EMBL/GenBank/DDBJ databases">
        <authorList>
            <person name="Wolfgang W.J."/>
            <person name="Cole J."/>
            <person name="Wroblewski D."/>
            <person name="Mcginnis J."/>
            <person name="Musser K.A."/>
        </authorList>
    </citation>
    <scope>NUCLEOTIDE SEQUENCE [LARGE SCALE GENOMIC DNA]</scope>
    <source>
        <strain evidence="2 4">DSM 21643</strain>
    </source>
</reference>
<proteinExistence type="predicted"/>
<gene>
    <name evidence="2" type="ORF">BWD10_08910</name>
    <name evidence="3" type="ORF">SAMEA4504057_00862</name>
</gene>
<reference evidence="3 5" key="2">
    <citation type="submission" date="2017-06" db="EMBL/GenBank/DDBJ databases">
        <authorList>
            <consortium name="Pathogen Informatics"/>
        </authorList>
    </citation>
    <scope>NUCLEOTIDE SEQUENCE [LARGE SCALE GENOMIC DNA]</scope>
    <source>
        <strain evidence="3 5">NCTC12230</strain>
    </source>
</reference>
<keyword evidence="4" id="KW-1185">Reference proteome</keyword>
<accession>A0AB38DPU8</accession>
<protein>
    <submittedName>
        <fullName evidence="2">Abortive phage resistance protein</fullName>
    </submittedName>
</protein>
<dbReference type="Pfam" id="PF14355">
    <property type="entry name" value="Abi_C"/>
    <property type="match status" value="1"/>
</dbReference>
<evidence type="ECO:0000313" key="5">
    <source>
        <dbReference type="Proteomes" id="UP000215033"/>
    </source>
</evidence>
<organism evidence="3 5">
    <name type="scientific">Neisseria zoodegmatis</name>
    <dbReference type="NCBI Taxonomy" id="326523"/>
    <lineage>
        <taxon>Bacteria</taxon>
        <taxon>Pseudomonadati</taxon>
        <taxon>Pseudomonadota</taxon>
        <taxon>Betaproteobacteria</taxon>
        <taxon>Neisseriales</taxon>
        <taxon>Neisseriaceae</taxon>
        <taxon>Neisseria</taxon>
    </lineage>
</organism>
<dbReference type="RefSeq" id="WP_085364057.1">
    <property type="nucleotide sequence ID" value="NZ_LT906434.1"/>
</dbReference>
<evidence type="ECO:0000313" key="2">
    <source>
        <dbReference type="EMBL" id="OSI09583.1"/>
    </source>
</evidence>
<name>A0AB38DPU8_9NEIS</name>
<evidence type="ECO:0000313" key="4">
    <source>
        <dbReference type="Proteomes" id="UP000193466"/>
    </source>
</evidence>